<dbReference type="RefSeq" id="WP_340197187.1">
    <property type="nucleotide sequence ID" value="NZ_JBBKAP010000057.1"/>
</dbReference>
<name>A0ABU8YBV8_9MICO</name>
<comment type="caution">
    <text evidence="1">The sequence shown here is derived from an EMBL/GenBank/DDBJ whole genome shotgun (WGS) entry which is preliminary data.</text>
</comment>
<dbReference type="EMBL" id="JBBLYY010000051">
    <property type="protein sequence ID" value="MEK0171902.1"/>
    <property type="molecule type" value="Genomic_DNA"/>
</dbReference>
<proteinExistence type="predicted"/>
<organism evidence="1 2">
    <name type="scientific">Curtobacterium citreum</name>
    <dbReference type="NCBI Taxonomy" id="2036"/>
    <lineage>
        <taxon>Bacteria</taxon>
        <taxon>Bacillati</taxon>
        <taxon>Actinomycetota</taxon>
        <taxon>Actinomycetes</taxon>
        <taxon>Micrococcales</taxon>
        <taxon>Microbacteriaceae</taxon>
        <taxon>Curtobacterium</taxon>
    </lineage>
</organism>
<evidence type="ECO:0000313" key="2">
    <source>
        <dbReference type="Proteomes" id="UP001370299"/>
    </source>
</evidence>
<dbReference type="Proteomes" id="UP001370299">
    <property type="component" value="Unassembled WGS sequence"/>
</dbReference>
<reference evidence="1 2" key="1">
    <citation type="submission" date="2024-03" db="EMBL/GenBank/DDBJ databases">
        <title>Whole genomes of four grape xylem sap localized bacterial endophytes.</title>
        <authorList>
            <person name="Kumar G."/>
            <person name="Savka M.A."/>
        </authorList>
    </citation>
    <scope>NUCLEOTIDE SEQUENCE [LARGE SCALE GENOMIC DNA]</scope>
    <source>
        <strain evidence="1 2">RIT_GXS8</strain>
    </source>
</reference>
<accession>A0ABU8YBV8</accession>
<gene>
    <name evidence="1" type="ORF">WMN62_10505</name>
</gene>
<sequence>MTNNEQQPDSWTDHYPWGGTLPAVQIEPAPKRDIAFRVGQSIAVVVGVAGDCCRVG</sequence>
<keyword evidence="2" id="KW-1185">Reference proteome</keyword>
<evidence type="ECO:0000313" key="1">
    <source>
        <dbReference type="EMBL" id="MEK0171902.1"/>
    </source>
</evidence>
<protein>
    <submittedName>
        <fullName evidence="1">Uncharacterized protein</fullName>
    </submittedName>
</protein>